<dbReference type="GO" id="GO:0003746">
    <property type="term" value="F:translation elongation factor activity"/>
    <property type="evidence" value="ECO:0007669"/>
    <property type="project" value="UniProtKB-KW"/>
</dbReference>
<dbReference type="InterPro" id="IPR022691">
    <property type="entry name" value="Tscrpt_elong_fac_GreA/B_N"/>
</dbReference>
<organism evidence="5 6">
    <name type="scientific">Streptomyces mexicanus</name>
    <dbReference type="NCBI Taxonomy" id="178566"/>
    <lineage>
        <taxon>Bacteria</taxon>
        <taxon>Bacillati</taxon>
        <taxon>Actinomycetota</taxon>
        <taxon>Actinomycetes</taxon>
        <taxon>Kitasatosporales</taxon>
        <taxon>Streptomycetaceae</taxon>
        <taxon>Streptomyces</taxon>
    </lineage>
</organism>
<evidence type="ECO:0000259" key="4">
    <source>
        <dbReference type="Pfam" id="PF03449"/>
    </source>
</evidence>
<accession>A0A7X1I2U1</accession>
<dbReference type="AlphaFoldDB" id="A0A7X1I2U1"/>
<keyword evidence="2" id="KW-0804">Transcription</keyword>
<dbReference type="InterPro" id="IPR001437">
    <property type="entry name" value="Tscrpt_elong_fac_GreA/B_C"/>
</dbReference>
<keyword evidence="1" id="KW-0805">Transcription regulation</keyword>
<dbReference type="OrthoDB" id="3823115at2"/>
<dbReference type="NCBIfam" id="NF004548">
    <property type="entry name" value="PRK05892.1"/>
    <property type="match status" value="1"/>
</dbReference>
<dbReference type="PIRSF" id="PIRSF006092">
    <property type="entry name" value="GreA_GreB"/>
    <property type="match status" value="1"/>
</dbReference>
<dbReference type="SUPFAM" id="SSF54534">
    <property type="entry name" value="FKBP-like"/>
    <property type="match status" value="1"/>
</dbReference>
<reference evidence="5 6" key="1">
    <citation type="submission" date="2020-08" db="EMBL/GenBank/DDBJ databases">
        <title>Whole-Genome Sequence of French Clinical Streptomyces mexicanus Strain Q0842.</title>
        <authorList>
            <person name="Boxberger M."/>
            <person name="La Scola B."/>
        </authorList>
    </citation>
    <scope>NUCLEOTIDE SEQUENCE [LARGE SCALE GENOMIC DNA]</scope>
    <source>
        <strain evidence="5 6">Marseille-Q0842</strain>
    </source>
</reference>
<comment type="caution">
    <text evidence="5">The sequence shown here is derived from an EMBL/GenBank/DDBJ whole genome shotgun (WGS) entry which is preliminary data.</text>
</comment>
<evidence type="ECO:0000313" key="6">
    <source>
        <dbReference type="Proteomes" id="UP000517694"/>
    </source>
</evidence>
<proteinExistence type="predicted"/>
<evidence type="ECO:0000256" key="1">
    <source>
        <dbReference type="ARBA" id="ARBA00023015"/>
    </source>
</evidence>
<dbReference type="Proteomes" id="UP000517694">
    <property type="component" value="Unassembled WGS sequence"/>
</dbReference>
<dbReference type="InterPro" id="IPR036953">
    <property type="entry name" value="GreA/GreB_C_sf"/>
</dbReference>
<dbReference type="PANTHER" id="PTHR30437">
    <property type="entry name" value="TRANSCRIPTION ELONGATION FACTOR GREA"/>
    <property type="match status" value="1"/>
</dbReference>
<protein>
    <submittedName>
        <fullName evidence="5">GreA/GreB family elongation factor</fullName>
    </submittedName>
</protein>
<keyword evidence="5" id="KW-0251">Elongation factor</keyword>
<dbReference type="InterPro" id="IPR023459">
    <property type="entry name" value="Tscrpt_elong_fac_GreA/B_fam"/>
</dbReference>
<dbReference type="Pfam" id="PF01272">
    <property type="entry name" value="GreA_GreB"/>
    <property type="match status" value="1"/>
</dbReference>
<evidence type="ECO:0000256" key="2">
    <source>
        <dbReference type="ARBA" id="ARBA00023163"/>
    </source>
</evidence>
<sequence length="152" mass="15944">MTGEPAPISAEARRALERELAELRAQREAVAATLRGGDAQGDTADQADELQRAAQLQRLDRRIGDIDVRLRQAADAGPPPTDVIGIGTTATVRFDDGTVQTLQLGEVAEALNQTLVTTDSPLGRALLGHRVGDLVGYEAPGGHTTVTVLSLG</sequence>
<dbReference type="GO" id="GO:0003677">
    <property type="term" value="F:DNA binding"/>
    <property type="evidence" value="ECO:0007669"/>
    <property type="project" value="InterPro"/>
</dbReference>
<feature type="domain" description="Transcription elongation factor GreA/GreB N-terminal" evidence="4">
    <location>
        <begin position="7"/>
        <end position="73"/>
    </location>
</feature>
<dbReference type="Gene3D" id="3.10.50.30">
    <property type="entry name" value="Transcription elongation factor, GreA/GreB, C-terminal domain"/>
    <property type="match status" value="1"/>
</dbReference>
<dbReference type="GO" id="GO:0070063">
    <property type="term" value="F:RNA polymerase binding"/>
    <property type="evidence" value="ECO:0007669"/>
    <property type="project" value="InterPro"/>
</dbReference>
<dbReference type="PANTHER" id="PTHR30437:SF4">
    <property type="entry name" value="TRANSCRIPTION ELONGATION FACTOR GREA"/>
    <property type="match status" value="1"/>
</dbReference>
<feature type="domain" description="Transcription elongation factor GreA/GreB C-terminal" evidence="3">
    <location>
        <begin position="80"/>
        <end position="150"/>
    </location>
</feature>
<dbReference type="RefSeq" id="WP_028425423.1">
    <property type="nucleotide sequence ID" value="NZ_BAAAVP010000201.1"/>
</dbReference>
<keyword evidence="5" id="KW-0648">Protein biosynthesis</keyword>
<keyword evidence="6" id="KW-1185">Reference proteome</keyword>
<dbReference type="Pfam" id="PF03449">
    <property type="entry name" value="GreA_GreB_N"/>
    <property type="match status" value="1"/>
</dbReference>
<gene>
    <name evidence="5" type="ORF">H1R13_11015</name>
</gene>
<dbReference type="GO" id="GO:0032784">
    <property type="term" value="P:regulation of DNA-templated transcription elongation"/>
    <property type="evidence" value="ECO:0007669"/>
    <property type="project" value="InterPro"/>
</dbReference>
<dbReference type="GO" id="GO:0006354">
    <property type="term" value="P:DNA-templated transcription elongation"/>
    <property type="evidence" value="ECO:0007669"/>
    <property type="project" value="TreeGrafter"/>
</dbReference>
<evidence type="ECO:0000313" key="5">
    <source>
        <dbReference type="EMBL" id="MBC2865513.1"/>
    </source>
</evidence>
<name>A0A7X1I2U1_9ACTN</name>
<dbReference type="EMBL" id="JACMHY010000003">
    <property type="protein sequence ID" value="MBC2865513.1"/>
    <property type="molecule type" value="Genomic_DNA"/>
</dbReference>
<evidence type="ECO:0000259" key="3">
    <source>
        <dbReference type="Pfam" id="PF01272"/>
    </source>
</evidence>